<dbReference type="GO" id="GO:0006313">
    <property type="term" value="P:DNA transposition"/>
    <property type="evidence" value="ECO:0007669"/>
    <property type="project" value="InterPro"/>
</dbReference>
<evidence type="ECO:0000313" key="4">
    <source>
        <dbReference type="EMBL" id="QBF47945.1"/>
    </source>
</evidence>
<reference evidence="4 5" key="1">
    <citation type="submission" date="2019-02" db="EMBL/GenBank/DDBJ databases">
        <title>Genomic data mining of an Antarctic deep-sea actinobacterium, Janibacterlimosus P3-3-X1.</title>
        <authorList>
            <person name="Liao L."/>
            <person name="Chen B."/>
        </authorList>
    </citation>
    <scope>NUCLEOTIDE SEQUENCE [LARGE SCALE GENOMIC DNA]</scope>
    <source>
        <strain evidence="4 5">P3-3-X1</strain>
    </source>
</reference>
<dbReference type="PANTHER" id="PTHR46889:SF4">
    <property type="entry name" value="TRANSPOSASE INSO FOR INSERTION SEQUENCE ELEMENT IS911B-RELATED"/>
    <property type="match status" value="1"/>
</dbReference>
<dbReference type="InterPro" id="IPR025948">
    <property type="entry name" value="HTH-like_dom"/>
</dbReference>
<evidence type="ECO:0000256" key="1">
    <source>
        <dbReference type="ARBA" id="ARBA00002286"/>
    </source>
</evidence>
<dbReference type="Gene3D" id="3.30.420.10">
    <property type="entry name" value="Ribonuclease H-like superfamily/Ribonuclease H"/>
    <property type="match status" value="1"/>
</dbReference>
<feature type="coiled-coil region" evidence="2">
    <location>
        <begin position="60"/>
        <end position="87"/>
    </location>
</feature>
<dbReference type="NCBIfam" id="NF033516">
    <property type="entry name" value="transpos_IS3"/>
    <property type="match status" value="1"/>
</dbReference>
<dbReference type="Pfam" id="PF00665">
    <property type="entry name" value="rve"/>
    <property type="match status" value="1"/>
</dbReference>
<proteinExistence type="predicted"/>
<dbReference type="SUPFAM" id="SSF53098">
    <property type="entry name" value="Ribonuclease H-like"/>
    <property type="match status" value="1"/>
</dbReference>
<dbReference type="InterPro" id="IPR001584">
    <property type="entry name" value="Integrase_cat-core"/>
</dbReference>
<dbReference type="EMBL" id="CP036164">
    <property type="protein sequence ID" value="QBF47945.1"/>
    <property type="molecule type" value="Genomic_DNA"/>
</dbReference>
<dbReference type="RefSeq" id="WP_130631115.1">
    <property type="nucleotide sequence ID" value="NZ_CP036164.1"/>
</dbReference>
<comment type="function">
    <text evidence="1">Involved in the transposition of the insertion sequence.</text>
</comment>
<evidence type="ECO:0000256" key="2">
    <source>
        <dbReference type="SAM" id="Coils"/>
    </source>
</evidence>
<dbReference type="KEGG" id="jli:EXU32_08370"/>
<dbReference type="Proteomes" id="UP000290408">
    <property type="component" value="Chromosome"/>
</dbReference>
<organism evidence="4 5">
    <name type="scientific">Janibacter limosus</name>
    <dbReference type="NCBI Taxonomy" id="53458"/>
    <lineage>
        <taxon>Bacteria</taxon>
        <taxon>Bacillati</taxon>
        <taxon>Actinomycetota</taxon>
        <taxon>Actinomycetes</taxon>
        <taxon>Micrococcales</taxon>
        <taxon>Intrasporangiaceae</taxon>
        <taxon>Janibacter</taxon>
    </lineage>
</organism>
<dbReference type="InterPro" id="IPR048020">
    <property type="entry name" value="Transpos_IS3"/>
</dbReference>
<dbReference type="GO" id="GO:0015074">
    <property type="term" value="P:DNA integration"/>
    <property type="evidence" value="ECO:0007669"/>
    <property type="project" value="InterPro"/>
</dbReference>
<dbReference type="InterPro" id="IPR012337">
    <property type="entry name" value="RNaseH-like_sf"/>
</dbReference>
<dbReference type="Pfam" id="PF13333">
    <property type="entry name" value="rve_2"/>
    <property type="match status" value="1"/>
</dbReference>
<dbReference type="GO" id="GO:0003677">
    <property type="term" value="F:DNA binding"/>
    <property type="evidence" value="ECO:0007669"/>
    <property type="project" value="InterPro"/>
</dbReference>
<dbReference type="Pfam" id="PF01527">
    <property type="entry name" value="HTH_Tnp_1"/>
    <property type="match status" value="1"/>
</dbReference>
<protein>
    <submittedName>
        <fullName evidence="4">IS3 family transposase</fullName>
    </submittedName>
</protein>
<dbReference type="SUPFAM" id="SSF46689">
    <property type="entry name" value="Homeodomain-like"/>
    <property type="match status" value="1"/>
</dbReference>
<accession>A0A4P6N091</accession>
<evidence type="ECO:0000259" key="3">
    <source>
        <dbReference type="PROSITE" id="PS50994"/>
    </source>
</evidence>
<feature type="domain" description="Integrase catalytic" evidence="3">
    <location>
        <begin position="225"/>
        <end position="388"/>
    </location>
</feature>
<dbReference type="Gene3D" id="1.10.10.60">
    <property type="entry name" value="Homeodomain-like"/>
    <property type="match status" value="1"/>
</dbReference>
<dbReference type="InterPro" id="IPR009057">
    <property type="entry name" value="Homeodomain-like_sf"/>
</dbReference>
<dbReference type="PROSITE" id="PS50994">
    <property type="entry name" value="INTEGRASE"/>
    <property type="match status" value="1"/>
</dbReference>
<dbReference type="AlphaFoldDB" id="A0A4P6N091"/>
<dbReference type="InterPro" id="IPR050900">
    <property type="entry name" value="Transposase_IS3/IS150/IS904"/>
</dbReference>
<dbReference type="GO" id="GO:0004803">
    <property type="term" value="F:transposase activity"/>
    <property type="evidence" value="ECO:0007669"/>
    <property type="project" value="InterPro"/>
</dbReference>
<evidence type="ECO:0000313" key="5">
    <source>
        <dbReference type="Proteomes" id="UP000290408"/>
    </source>
</evidence>
<gene>
    <name evidence="4" type="ORF">EXU32_08370</name>
</gene>
<dbReference type="OrthoDB" id="4281720at2"/>
<keyword evidence="5" id="KW-1185">Reference proteome</keyword>
<dbReference type="Pfam" id="PF13276">
    <property type="entry name" value="HTH_21"/>
    <property type="match status" value="1"/>
</dbReference>
<sequence>MTASRRRFSQEFKDELCQEVIATSKSIKEVATSYGVGPETLRNWLNKYRDAHGDAETELTVSERARLKELERENSELKAETAFLKKANGLLREGAAIVSKYEYIDSCKNDPDQNNPVYKMCAWLAVSTSGFYHWLSRPTSATASRRAALTARVQHFFAASDGTYGYRRIHADLADEHTECSPELVRQIMRDEGLVACQPRPFRVTTEADAHAAASMPDLLERDFTAERPGMKFVGDITYIHTWAGFVYLATVIDCYSKKVVGWSIADHMRTELVEDALKNAAATTFIEPKAIFHSDRGSVYTSADYRKLVTSLGMRSSMGRTGICWDNAMAESFFAALKNERVYRTVYATKKQARRDVISYIEGFYNARRRHSSLDYRCPNDVHYSYTQSVTAA</sequence>
<keyword evidence="2" id="KW-0175">Coiled coil</keyword>
<dbReference type="PANTHER" id="PTHR46889">
    <property type="entry name" value="TRANSPOSASE INSF FOR INSERTION SEQUENCE IS3B-RELATED"/>
    <property type="match status" value="1"/>
</dbReference>
<name>A0A4P6N091_9MICO</name>
<dbReference type="InterPro" id="IPR002514">
    <property type="entry name" value="Transposase_8"/>
</dbReference>
<dbReference type="InterPro" id="IPR036397">
    <property type="entry name" value="RNaseH_sf"/>
</dbReference>